<comment type="caution">
    <text evidence="2">The sequence shown here is derived from an EMBL/GenBank/DDBJ whole genome shotgun (WGS) entry which is preliminary data.</text>
</comment>
<protein>
    <recommendedName>
        <fullName evidence="4">Secreted effector protein</fullName>
    </recommendedName>
</protein>
<evidence type="ECO:0008006" key="4">
    <source>
        <dbReference type="Google" id="ProtNLM"/>
    </source>
</evidence>
<accession>A0A420IFU1</accession>
<feature type="signal peptide" evidence="1">
    <location>
        <begin position="1"/>
        <end position="22"/>
    </location>
</feature>
<feature type="non-terminal residue" evidence="2">
    <location>
        <position position="204"/>
    </location>
</feature>
<dbReference type="EMBL" id="MCBQ01009432">
    <property type="protein sequence ID" value="RKF73410.1"/>
    <property type="molecule type" value="Genomic_DNA"/>
</dbReference>
<name>A0A420IFU1_9PEZI</name>
<keyword evidence="1" id="KW-0732">Signal</keyword>
<gene>
    <name evidence="2" type="ORF">GcM3_094027</name>
</gene>
<reference evidence="2 3" key="1">
    <citation type="journal article" date="2018" name="BMC Genomics">
        <title>Comparative genome analyses reveal sequence features reflecting distinct modes of host-adaptation between dicot and monocot powdery mildew.</title>
        <authorList>
            <person name="Wu Y."/>
            <person name="Ma X."/>
            <person name="Pan Z."/>
            <person name="Kale S.D."/>
            <person name="Song Y."/>
            <person name="King H."/>
            <person name="Zhang Q."/>
            <person name="Presley C."/>
            <person name="Deng X."/>
            <person name="Wei C.I."/>
            <person name="Xiao S."/>
        </authorList>
    </citation>
    <scope>NUCLEOTIDE SEQUENCE [LARGE SCALE GENOMIC DNA]</scope>
    <source>
        <strain evidence="2">UMSG3</strain>
    </source>
</reference>
<evidence type="ECO:0000256" key="1">
    <source>
        <dbReference type="SAM" id="SignalP"/>
    </source>
</evidence>
<evidence type="ECO:0000313" key="3">
    <source>
        <dbReference type="Proteomes" id="UP000283383"/>
    </source>
</evidence>
<organism evidence="2 3">
    <name type="scientific">Golovinomyces cichoracearum</name>
    <dbReference type="NCBI Taxonomy" id="62708"/>
    <lineage>
        <taxon>Eukaryota</taxon>
        <taxon>Fungi</taxon>
        <taxon>Dikarya</taxon>
        <taxon>Ascomycota</taxon>
        <taxon>Pezizomycotina</taxon>
        <taxon>Leotiomycetes</taxon>
        <taxon>Erysiphales</taxon>
        <taxon>Erysiphaceae</taxon>
        <taxon>Golovinomyces</taxon>
    </lineage>
</organism>
<feature type="chain" id="PRO_5018994468" description="Secreted effector protein" evidence="1">
    <location>
        <begin position="23"/>
        <end position="204"/>
    </location>
</feature>
<proteinExistence type="predicted"/>
<sequence>MMYKLLAILLFVFLTFSSLVSAHTRSAIHSRSAGHVRSHIRNRSHIRSRSYLRSRSNNRFRTHLSIIKRAEDKEESNDGSKEVFRCVLNLYSKDQINDARKELCKHINSGERTKGRARWPQDYKPPNKNQFTLQSDVFKIWPILKDGKVFDGDLFKTDFNNFIATDKNCQLAGVLVLSESTVENKKTNCGIFGCSETKVKQYNN</sequence>
<dbReference type="Proteomes" id="UP000283383">
    <property type="component" value="Unassembled WGS sequence"/>
</dbReference>
<keyword evidence="3" id="KW-1185">Reference proteome</keyword>
<dbReference type="Gene3D" id="3.10.450.30">
    <property type="entry name" value="Microbial ribonucleases"/>
    <property type="match status" value="1"/>
</dbReference>
<dbReference type="STRING" id="62708.A0A420IFU1"/>
<dbReference type="AlphaFoldDB" id="A0A420IFU1"/>
<evidence type="ECO:0000313" key="2">
    <source>
        <dbReference type="EMBL" id="RKF73410.1"/>
    </source>
</evidence>